<keyword evidence="2" id="KW-0812">Transmembrane</keyword>
<proteinExistence type="predicted"/>
<dbReference type="PANTHER" id="PTHR42837:SF2">
    <property type="entry name" value="MEMBRANE METALLOPROTEASE ARASP2, CHLOROPLASTIC-RELATED"/>
    <property type="match status" value="1"/>
</dbReference>
<name>A0A6B8RL78_9BACL</name>
<feature type="domain" description="PDZ" evidence="3">
    <location>
        <begin position="258"/>
        <end position="319"/>
    </location>
</feature>
<dbReference type="Proteomes" id="UP000426246">
    <property type="component" value="Chromosome"/>
</dbReference>
<dbReference type="Pfam" id="PF13180">
    <property type="entry name" value="PDZ_2"/>
    <property type="match status" value="1"/>
</dbReference>
<keyword evidence="5" id="KW-1185">Reference proteome</keyword>
<dbReference type="SMART" id="SM00228">
    <property type="entry name" value="PDZ"/>
    <property type="match status" value="1"/>
</dbReference>
<dbReference type="InterPro" id="IPR004387">
    <property type="entry name" value="Pept_M50_Zn"/>
</dbReference>
<dbReference type="KEGG" id="ppsc:EHS13_16520"/>
<feature type="transmembrane region" description="Helical" evidence="2">
    <location>
        <begin position="33"/>
        <end position="53"/>
    </location>
</feature>
<feature type="transmembrane region" description="Helical" evidence="2">
    <location>
        <begin position="105"/>
        <end position="131"/>
    </location>
</feature>
<dbReference type="PROSITE" id="PS50106">
    <property type="entry name" value="PDZ"/>
    <property type="match status" value="1"/>
</dbReference>
<dbReference type="InterPro" id="IPR001478">
    <property type="entry name" value="PDZ"/>
</dbReference>
<evidence type="ECO:0000313" key="5">
    <source>
        <dbReference type="Proteomes" id="UP000426246"/>
    </source>
</evidence>
<dbReference type="GO" id="GO:0016020">
    <property type="term" value="C:membrane"/>
    <property type="evidence" value="ECO:0007669"/>
    <property type="project" value="InterPro"/>
</dbReference>
<dbReference type="Pfam" id="PF05362">
    <property type="entry name" value="Lon_C"/>
    <property type="match status" value="1"/>
</dbReference>
<feature type="transmembrane region" description="Helical" evidence="2">
    <location>
        <begin position="73"/>
        <end position="93"/>
    </location>
</feature>
<keyword evidence="2" id="KW-1133">Transmembrane helix</keyword>
<dbReference type="InterPro" id="IPR020568">
    <property type="entry name" value="Ribosomal_Su5_D2-typ_SF"/>
</dbReference>
<evidence type="ECO:0000313" key="4">
    <source>
        <dbReference type="EMBL" id="QGQ96372.1"/>
    </source>
</evidence>
<feature type="transmembrane region" description="Helical" evidence="2">
    <location>
        <begin position="137"/>
        <end position="158"/>
    </location>
</feature>
<evidence type="ECO:0000256" key="1">
    <source>
        <dbReference type="ARBA" id="ARBA00001947"/>
    </source>
</evidence>
<dbReference type="AlphaFoldDB" id="A0A6B8RL78"/>
<evidence type="ECO:0000256" key="2">
    <source>
        <dbReference type="SAM" id="Phobius"/>
    </source>
</evidence>
<dbReference type="SUPFAM" id="SSF50156">
    <property type="entry name" value="PDZ domain-like"/>
    <property type="match status" value="1"/>
</dbReference>
<accession>A0A6B8RL78</accession>
<gene>
    <name evidence="4" type="ORF">EHS13_16520</name>
</gene>
<dbReference type="SUPFAM" id="SSF54211">
    <property type="entry name" value="Ribosomal protein S5 domain 2-like"/>
    <property type="match status" value="1"/>
</dbReference>
<dbReference type="EMBL" id="CP034235">
    <property type="protein sequence ID" value="QGQ96372.1"/>
    <property type="molecule type" value="Genomic_DNA"/>
</dbReference>
<reference evidence="5" key="1">
    <citation type="submission" date="2018-11" db="EMBL/GenBank/DDBJ databases">
        <title>Complete genome sequence of Paenibacillus sp. ML311-T8.</title>
        <authorList>
            <person name="Nam Y.-D."/>
            <person name="Kang J."/>
            <person name="Chung W.-H."/>
            <person name="Park Y.S."/>
        </authorList>
    </citation>
    <scope>NUCLEOTIDE SEQUENCE [LARGE SCALE GENOMIC DNA]</scope>
    <source>
        <strain evidence="5">ML311-T8</strain>
    </source>
</reference>
<comment type="cofactor">
    <cofactor evidence="1">
        <name>Zn(2+)</name>
        <dbReference type="ChEBI" id="CHEBI:29105"/>
    </cofactor>
</comment>
<dbReference type="InterPro" id="IPR008269">
    <property type="entry name" value="Lon_proteolytic"/>
</dbReference>
<feature type="transmembrane region" description="Helical" evidence="2">
    <location>
        <begin position="170"/>
        <end position="192"/>
    </location>
</feature>
<dbReference type="InterPro" id="IPR036034">
    <property type="entry name" value="PDZ_sf"/>
</dbReference>
<organism evidence="4 5">
    <name type="scientific">Paenibacillus psychroresistens</name>
    <dbReference type="NCBI Taxonomy" id="1778678"/>
    <lineage>
        <taxon>Bacteria</taxon>
        <taxon>Bacillati</taxon>
        <taxon>Bacillota</taxon>
        <taxon>Bacilli</taxon>
        <taxon>Bacillales</taxon>
        <taxon>Paenibacillaceae</taxon>
        <taxon>Paenibacillus</taxon>
    </lineage>
</organism>
<sequence length="490" mass="54494">MVFRGEKSLKNYVASADTVKDSACKTATRKSQWLDLSAMGLALFFIVFGELIWLPDPLRVGHHVYWIELFDELIYIGLLPLILWSTAAVRNINRELKCWKTTKKLAAASITLVFMRAVGLISSFIVMYCILFAQQQYLWMVVCLACAWITSLISIHLSEWSHKHRVPFRSLTFLGFTIVLLYFLLWPTNYVVTYPGLTMNMNEYAQVDKGNSSDQIAGVLIFERPAFRIDRLYAKFFTVYEFAKKAVNQPSLHEQLQEVRTQQIDANQVASAVAFAKVGLGQGAISHGAMVNSVVKDFPAAKQLKAGDVIIQANGDSISTTIDLINHIKQIKPGNELKLVIKRNGAELKVAIQTQADAKEPKNSVIGVQVSDEVELDLPLKVKFKPYLLHVGGPSHGAMLTLALIDQLTTGGITNGNIVAGTGTINSLGQVGQIGGIRQKAYTVERSAADVFFVPYDQYEEARRGAKLLNIVPVKTIDDILKWLKEHPKP</sequence>
<dbReference type="GO" id="GO:0006508">
    <property type="term" value="P:proteolysis"/>
    <property type="evidence" value="ECO:0007669"/>
    <property type="project" value="InterPro"/>
</dbReference>
<dbReference type="GO" id="GO:0004222">
    <property type="term" value="F:metalloendopeptidase activity"/>
    <property type="evidence" value="ECO:0007669"/>
    <property type="project" value="InterPro"/>
</dbReference>
<evidence type="ECO:0000259" key="3">
    <source>
        <dbReference type="PROSITE" id="PS50106"/>
    </source>
</evidence>
<dbReference type="Gene3D" id="3.30.230.10">
    <property type="match status" value="1"/>
</dbReference>
<dbReference type="InterPro" id="IPR014721">
    <property type="entry name" value="Ribsml_uS5_D2-typ_fold_subgr"/>
</dbReference>
<dbReference type="Gene3D" id="2.30.42.10">
    <property type="match status" value="1"/>
</dbReference>
<protein>
    <submittedName>
        <fullName evidence="4">PDZ domain-containing protein</fullName>
    </submittedName>
</protein>
<dbReference type="PANTHER" id="PTHR42837">
    <property type="entry name" value="REGULATOR OF SIGMA-E PROTEASE RSEP"/>
    <property type="match status" value="1"/>
</dbReference>
<dbReference type="GO" id="GO:0004252">
    <property type="term" value="F:serine-type endopeptidase activity"/>
    <property type="evidence" value="ECO:0007669"/>
    <property type="project" value="InterPro"/>
</dbReference>
<dbReference type="GO" id="GO:0004176">
    <property type="term" value="F:ATP-dependent peptidase activity"/>
    <property type="evidence" value="ECO:0007669"/>
    <property type="project" value="InterPro"/>
</dbReference>
<keyword evidence="2" id="KW-0472">Membrane</keyword>